<dbReference type="FunFam" id="3.30.70.100:FF:000002">
    <property type="entry name" value="V-type proton ATPase subunit C"/>
    <property type="match status" value="1"/>
</dbReference>
<keyword evidence="2 6" id="KW-0813">Transport</keyword>
<evidence type="ECO:0000256" key="1">
    <source>
        <dbReference type="ARBA" id="ARBA00006138"/>
    </source>
</evidence>
<keyword evidence="3 6" id="KW-0375">Hydrogen ion transport</keyword>
<dbReference type="Proteomes" id="UP000092321">
    <property type="component" value="Unassembled WGS sequence"/>
</dbReference>
<dbReference type="GO" id="GO:0000221">
    <property type="term" value="C:vacuolar proton-transporting V-type ATPase, V1 domain"/>
    <property type="evidence" value="ECO:0007669"/>
    <property type="project" value="TreeGrafter"/>
</dbReference>
<dbReference type="Gene3D" id="3.30.70.100">
    <property type="match status" value="1"/>
</dbReference>
<comment type="caution">
    <text evidence="7">The sequence shown here is derived from an EMBL/GenBank/DDBJ whole genome shotgun (WGS) entry which is preliminary data.</text>
</comment>
<dbReference type="CDD" id="cd14785">
    <property type="entry name" value="V-ATPase_C"/>
    <property type="match status" value="1"/>
</dbReference>
<evidence type="ECO:0000313" key="8">
    <source>
        <dbReference type="Proteomes" id="UP000092321"/>
    </source>
</evidence>
<comment type="subunit">
    <text evidence="6">V-ATPase is a heteromultimeric enzyme composed of a peripheral catalytic V1 complex (components A to H) attached to an integral membrane V0 proton pore complex.</text>
</comment>
<protein>
    <recommendedName>
        <fullName evidence="6">V-type proton ATPase subunit C</fullName>
    </recommendedName>
</protein>
<dbReference type="PANTHER" id="PTHR10137:SF0">
    <property type="entry name" value="V-TYPE PROTON ATPASE SUBUNIT C"/>
    <property type="match status" value="1"/>
</dbReference>
<name>A0A1B7TGB1_9ASCO</name>
<accession>A0A1B7TGB1</accession>
<evidence type="ECO:0000256" key="3">
    <source>
        <dbReference type="ARBA" id="ARBA00022781"/>
    </source>
</evidence>
<keyword evidence="4 6" id="KW-0406">Ion transport</keyword>
<dbReference type="EMBL" id="LXPE01000006">
    <property type="protein sequence ID" value="OBA27776.1"/>
    <property type="molecule type" value="Genomic_DNA"/>
</dbReference>
<dbReference type="Gene3D" id="1.20.1460.10">
    <property type="entry name" value="subunit c (vma5p) of the yeast v-atpase, domain 2"/>
    <property type="match status" value="1"/>
</dbReference>
<comment type="function">
    <text evidence="6">Subunit of the V1 complex of vacuolar(H+)-ATPase (V-ATPase), a multisubunit enzyme composed of a peripheral complex (V1) that hydrolyzes ATP and a membrane integral complex (V0) that translocates protons. V-ATPase is responsible for acidifying and maintaining the pH of intracellular compartments and in some cell types, is targeted to the plasma membrane, where it is responsible for acidifying the extracellular environment. Subunit C is necessary for the assembly of the catalytic sector of the enzyme and is likely to have a specific function in its catalytic activity.</text>
</comment>
<evidence type="ECO:0000313" key="7">
    <source>
        <dbReference type="EMBL" id="OBA27776.1"/>
    </source>
</evidence>
<evidence type="ECO:0000256" key="2">
    <source>
        <dbReference type="ARBA" id="ARBA00022448"/>
    </source>
</evidence>
<dbReference type="GO" id="GO:0046961">
    <property type="term" value="F:proton-transporting ATPase activity, rotational mechanism"/>
    <property type="evidence" value="ECO:0007669"/>
    <property type="project" value="InterPro"/>
</dbReference>
<dbReference type="Gene3D" id="3.30.70.1180">
    <property type="entry name" value="Vacuolar atp synthase subunit c, domain 1"/>
    <property type="match status" value="1"/>
</dbReference>
<keyword evidence="8" id="KW-1185">Reference proteome</keyword>
<organism evidence="7 8">
    <name type="scientific">Hanseniaspora valbyensis NRRL Y-1626</name>
    <dbReference type="NCBI Taxonomy" id="766949"/>
    <lineage>
        <taxon>Eukaryota</taxon>
        <taxon>Fungi</taxon>
        <taxon>Dikarya</taxon>
        <taxon>Ascomycota</taxon>
        <taxon>Saccharomycotina</taxon>
        <taxon>Saccharomycetes</taxon>
        <taxon>Saccharomycodales</taxon>
        <taxon>Saccharomycodaceae</taxon>
        <taxon>Hanseniaspora</taxon>
    </lineage>
</organism>
<dbReference type="InterPro" id="IPR004907">
    <property type="entry name" value="ATPase_V1-cplx_csu"/>
</dbReference>
<comment type="similarity">
    <text evidence="1 6">Belongs to the V-ATPase C subunit family.</text>
</comment>
<proteinExistence type="inferred from homology"/>
<dbReference type="OrthoDB" id="6605928at2759"/>
<gene>
    <name evidence="7" type="ORF">HANVADRAFT_51898</name>
</gene>
<dbReference type="AlphaFoldDB" id="A0A1B7TGB1"/>
<dbReference type="Pfam" id="PF03223">
    <property type="entry name" value="V-ATPase_C"/>
    <property type="match status" value="1"/>
</dbReference>
<evidence type="ECO:0000256" key="5">
    <source>
        <dbReference type="ARBA" id="ARBA00053565"/>
    </source>
</evidence>
<sequence length="392" mass="44402">MGETALYSASEFLLVSLPQNATPANGSSATSFFESDLYNGNCYTSNFQLPIFKVGSLDDLVIESEELGKVDNATEQTVAKIIDVLKSLDSHSNANYKTFPIEQQSLPEFLVNFKWDSKKFKLDKSIQALVTDISNDTIQLDTDIKATAQSYATAKQQLAQTERKRNGDLSVKSLYNIVTKDDFITDSEYLTTSLVVVPLSLKQQFLNCYESLVENVVPRSATSLSQDSEYILFNVHLFKKSLHKFQQACREHKFIPRDFTYSDDLLENMKKEFDDSVRIEHTLKKELLRLAKTAYSDCFINWFHIKCLRVFVESVLRYGLPPVFNSKIIAVAPKFMSKCKQDLISNFGYLGGNAFAKDAKTGKIKTNDTSLNEYASLVDTDYEPFVMFAIEL</sequence>
<comment type="function">
    <text evidence="5">Subunit of the V1 complex of vacuolar(H+)-ATPase (V-ATPase), a multisubunit enzyme composed of a peripheral complex (V1) that hydrolyzes ATP and a membrane integral complex (V0) that translocates protons. V-ATPase is responsible for acidifying and maintaining the pH of intracellular compartments. Subunit C is necessary for the assembly of the catalytic sector of the enzyme and is likely to have a specific function in its catalytic activity. Reversibly leaves the enzyme after glucose depletion, causing the catalytic subcomplex V1 to detach from the V0 section.</text>
</comment>
<dbReference type="SUPFAM" id="SSF118203">
    <property type="entry name" value="Vacuolar ATP synthase subunit C"/>
    <property type="match status" value="1"/>
</dbReference>
<dbReference type="InterPro" id="IPR036132">
    <property type="entry name" value="Vac_ATP_synth_c_sf"/>
</dbReference>
<dbReference type="PANTHER" id="PTHR10137">
    <property type="entry name" value="V-TYPE PROTON ATPASE SUBUNIT C"/>
    <property type="match status" value="1"/>
</dbReference>
<evidence type="ECO:0000256" key="6">
    <source>
        <dbReference type="RuleBase" id="RU364010"/>
    </source>
</evidence>
<reference evidence="8" key="1">
    <citation type="journal article" date="2016" name="Proc. Natl. Acad. Sci. U.S.A.">
        <title>Comparative genomics of biotechnologically important yeasts.</title>
        <authorList>
            <person name="Riley R."/>
            <person name="Haridas S."/>
            <person name="Wolfe K.H."/>
            <person name="Lopes M.R."/>
            <person name="Hittinger C.T."/>
            <person name="Goeker M."/>
            <person name="Salamov A.A."/>
            <person name="Wisecaver J.H."/>
            <person name="Long T.M."/>
            <person name="Calvey C.H."/>
            <person name="Aerts A.L."/>
            <person name="Barry K.W."/>
            <person name="Choi C."/>
            <person name="Clum A."/>
            <person name="Coughlan A.Y."/>
            <person name="Deshpande S."/>
            <person name="Douglass A.P."/>
            <person name="Hanson S.J."/>
            <person name="Klenk H.-P."/>
            <person name="LaButti K.M."/>
            <person name="Lapidus A."/>
            <person name="Lindquist E.A."/>
            <person name="Lipzen A.M."/>
            <person name="Meier-Kolthoff J.P."/>
            <person name="Ohm R.A."/>
            <person name="Otillar R.P."/>
            <person name="Pangilinan J.L."/>
            <person name="Peng Y."/>
            <person name="Rokas A."/>
            <person name="Rosa C.A."/>
            <person name="Scheuner C."/>
            <person name="Sibirny A.A."/>
            <person name="Slot J.C."/>
            <person name="Stielow J.B."/>
            <person name="Sun H."/>
            <person name="Kurtzman C.P."/>
            <person name="Blackwell M."/>
            <person name="Grigoriev I.V."/>
            <person name="Jeffries T.W."/>
        </authorList>
    </citation>
    <scope>NUCLEOTIDE SEQUENCE [LARGE SCALE GENOMIC DNA]</scope>
    <source>
        <strain evidence="8">NRRL Y-1626</strain>
    </source>
</reference>
<evidence type="ECO:0000256" key="4">
    <source>
        <dbReference type="ARBA" id="ARBA00023065"/>
    </source>
</evidence>